<evidence type="ECO:0000313" key="3">
    <source>
        <dbReference type="Proteomes" id="UP000249375"/>
    </source>
</evidence>
<dbReference type="Pfam" id="PF00535">
    <property type="entry name" value="Glycos_transf_2"/>
    <property type="match status" value="1"/>
</dbReference>
<gene>
    <name evidence="2" type="ORF">C7Y71_009930</name>
</gene>
<dbReference type="PANTHER" id="PTHR22916">
    <property type="entry name" value="GLYCOSYLTRANSFERASE"/>
    <property type="match status" value="1"/>
</dbReference>
<dbReference type="AlphaFoldDB" id="A0A5P8E8I4"/>
<dbReference type="Proteomes" id="UP000249375">
    <property type="component" value="Chromosome"/>
</dbReference>
<dbReference type="SUPFAM" id="SSF53448">
    <property type="entry name" value="Nucleotide-diphospho-sugar transferases"/>
    <property type="match status" value="1"/>
</dbReference>
<evidence type="ECO:0000313" key="2">
    <source>
        <dbReference type="EMBL" id="QFQ13301.1"/>
    </source>
</evidence>
<evidence type="ECO:0000259" key="1">
    <source>
        <dbReference type="Pfam" id="PF00535"/>
    </source>
</evidence>
<organism evidence="2 3">
    <name type="scientific">Pseudoprevotella muciniphila</name>
    <dbReference type="NCBI Taxonomy" id="2133944"/>
    <lineage>
        <taxon>Bacteria</taxon>
        <taxon>Pseudomonadati</taxon>
        <taxon>Bacteroidota</taxon>
        <taxon>Bacteroidia</taxon>
        <taxon>Bacteroidales</taxon>
        <taxon>Prevotellaceae</taxon>
        <taxon>Pseudoprevotella</taxon>
    </lineage>
</organism>
<dbReference type="InterPro" id="IPR001173">
    <property type="entry name" value="Glyco_trans_2-like"/>
</dbReference>
<keyword evidence="3" id="KW-1185">Reference proteome</keyword>
<dbReference type="RefSeq" id="WP_111897532.1">
    <property type="nucleotide sequence ID" value="NZ_CP033459.1"/>
</dbReference>
<dbReference type="PANTHER" id="PTHR22916:SF3">
    <property type="entry name" value="UDP-GLCNAC:BETAGAL BETA-1,3-N-ACETYLGLUCOSAMINYLTRANSFERASE-LIKE PROTEIN 1"/>
    <property type="match status" value="1"/>
</dbReference>
<proteinExistence type="predicted"/>
<keyword evidence="2" id="KW-0808">Transferase</keyword>
<reference evidence="2 3" key="1">
    <citation type="submission" date="2018-11" db="EMBL/GenBank/DDBJ databases">
        <authorList>
            <person name="Na S.W."/>
            <person name="Baik M."/>
        </authorList>
    </citation>
    <scope>NUCLEOTIDE SEQUENCE [LARGE SCALE GENOMIC DNA]</scope>
    <source>
        <strain evidence="2 3">E39</strain>
    </source>
</reference>
<accession>A0A5P8E8I4</accession>
<dbReference type="GO" id="GO:0016758">
    <property type="term" value="F:hexosyltransferase activity"/>
    <property type="evidence" value="ECO:0007669"/>
    <property type="project" value="UniProtKB-ARBA"/>
</dbReference>
<dbReference type="OrthoDB" id="6307329at2"/>
<dbReference type="EMBL" id="CP033459">
    <property type="protein sequence ID" value="QFQ13301.1"/>
    <property type="molecule type" value="Genomic_DNA"/>
</dbReference>
<sequence>MNSKTGNSPLVSIVLPMYNAAKYIKECVDSILAQTYSDFELLIIDDGSTDDSVKIVETYKDSRIRLIRNSHDFIASLNKGIVESRGKYIARMDADDKMKPHRLEKQVEVMETMPEIVLCCSYMQRMGGTDIYNAGIKGRFPHFKSLLLVGNFISHPTTMMRKEYLETNELDYKNGYPYAEDYKLWTEIALLGGGLYIVPEPLIDYRVSESQVSRMHHNTQEASALKIRNELLSYLIEHESGEYKKHISNLYDNFVALNGKNLIDEETIFGVFYRLFSILESK</sequence>
<feature type="domain" description="Glycosyltransferase 2-like" evidence="1">
    <location>
        <begin position="12"/>
        <end position="166"/>
    </location>
</feature>
<dbReference type="InterPro" id="IPR029044">
    <property type="entry name" value="Nucleotide-diphossugar_trans"/>
</dbReference>
<name>A0A5P8E8I4_9BACT</name>
<protein>
    <submittedName>
        <fullName evidence="2">Glycosyltransferase</fullName>
    </submittedName>
</protein>
<dbReference type="KEGG" id="alq:C7Y71_009930"/>
<dbReference type="Gene3D" id="3.90.550.10">
    <property type="entry name" value="Spore Coat Polysaccharide Biosynthesis Protein SpsA, Chain A"/>
    <property type="match status" value="1"/>
</dbReference>